<comment type="caution">
    <text evidence="2">The sequence shown here is derived from an EMBL/GenBank/DDBJ whole genome shotgun (WGS) entry which is preliminary data.</text>
</comment>
<dbReference type="AlphaFoldDB" id="A0A8H4L3U0"/>
<dbReference type="EMBL" id="JAADYS010001780">
    <property type="protein sequence ID" value="KAF4461127.1"/>
    <property type="molecule type" value="Genomic_DNA"/>
</dbReference>
<accession>A0A8H4L3U0</accession>
<keyword evidence="3" id="KW-1185">Reference proteome</keyword>
<evidence type="ECO:0000313" key="2">
    <source>
        <dbReference type="EMBL" id="KAF4461127.1"/>
    </source>
</evidence>
<reference evidence="2 3" key="1">
    <citation type="submission" date="2020-01" db="EMBL/GenBank/DDBJ databases">
        <title>Identification and distribution of gene clusters putatively required for synthesis of sphingolipid metabolism inhibitors in phylogenetically diverse species of the filamentous fungus Fusarium.</title>
        <authorList>
            <person name="Kim H.-S."/>
            <person name="Busman M."/>
            <person name="Brown D.W."/>
            <person name="Divon H."/>
            <person name="Uhlig S."/>
            <person name="Proctor R.H."/>
        </authorList>
    </citation>
    <scope>NUCLEOTIDE SEQUENCE [LARGE SCALE GENOMIC DNA]</scope>
    <source>
        <strain evidence="2 3">NRRL 20459</strain>
    </source>
</reference>
<evidence type="ECO:0000256" key="1">
    <source>
        <dbReference type="SAM" id="MobiDB-lite"/>
    </source>
</evidence>
<sequence>MIEIVMDDDETSGNDATYEASPPATTGQSRHRRGRSIGDNSISGRFSKATERLRSASRSRKEYMRSPPFEAPYESIPMPRQLKSPPPVSYNPDVLRSPIDTRNKHMSTGLHRSEMI</sequence>
<dbReference type="Proteomes" id="UP000554235">
    <property type="component" value="Unassembled WGS sequence"/>
</dbReference>
<organism evidence="2 3">
    <name type="scientific">Fusarium albosuccineum</name>
    <dbReference type="NCBI Taxonomy" id="1237068"/>
    <lineage>
        <taxon>Eukaryota</taxon>
        <taxon>Fungi</taxon>
        <taxon>Dikarya</taxon>
        <taxon>Ascomycota</taxon>
        <taxon>Pezizomycotina</taxon>
        <taxon>Sordariomycetes</taxon>
        <taxon>Hypocreomycetidae</taxon>
        <taxon>Hypocreales</taxon>
        <taxon>Nectriaceae</taxon>
        <taxon>Fusarium</taxon>
        <taxon>Fusarium decemcellulare species complex</taxon>
    </lineage>
</organism>
<protein>
    <submittedName>
        <fullName evidence="2">Uncharacterized protein</fullName>
    </submittedName>
</protein>
<evidence type="ECO:0000313" key="3">
    <source>
        <dbReference type="Proteomes" id="UP000554235"/>
    </source>
</evidence>
<proteinExistence type="predicted"/>
<dbReference type="OrthoDB" id="5095473at2759"/>
<feature type="region of interest" description="Disordered" evidence="1">
    <location>
        <begin position="1"/>
        <end position="116"/>
    </location>
</feature>
<feature type="compositionally biased region" description="Acidic residues" evidence="1">
    <location>
        <begin position="1"/>
        <end position="12"/>
    </location>
</feature>
<name>A0A8H4L3U0_9HYPO</name>
<feature type="compositionally biased region" description="Basic and acidic residues" evidence="1">
    <location>
        <begin position="48"/>
        <end position="64"/>
    </location>
</feature>
<gene>
    <name evidence="2" type="ORF">FALBO_12083</name>
</gene>